<protein>
    <submittedName>
        <fullName evidence="5">Molecular chaperone IbpA</fullName>
    </submittedName>
</protein>
<evidence type="ECO:0000259" key="4">
    <source>
        <dbReference type="PROSITE" id="PS01031"/>
    </source>
</evidence>
<dbReference type="Gene3D" id="2.60.40.790">
    <property type="match status" value="1"/>
</dbReference>
<reference evidence="5 6" key="1">
    <citation type="submission" date="2018-10" db="EMBL/GenBank/DDBJ databases">
        <title>Comparative analysis of microorganisms from saline springs in Andes Mountain Range, Colombia.</title>
        <authorList>
            <person name="Rubin E."/>
        </authorList>
    </citation>
    <scope>NUCLEOTIDE SEQUENCE [LARGE SCALE GENOMIC DNA]</scope>
    <source>
        <strain evidence="5 6">USBA 36</strain>
    </source>
</reference>
<accession>A0A420WGE6</accession>
<sequence length="160" mass="18028">MRSFDLSPLFRSTVGFDRMMRLLDESMRNSVQQAPSYPPYNIEKLEEDQYRITMAVAGFAEGDLDVTVQNNTLVISGRSEQNEEENVQEGRFLYRGIARRAFERRFELAETVKVSGARMENGLLHVDLVREVPEAAKPRKIEIAGSAASTSKVIEGKKAA</sequence>
<dbReference type="PANTHER" id="PTHR47062:SF1">
    <property type="entry name" value="SMALL HEAT SHOCK PROTEIN IBPA"/>
    <property type="match status" value="1"/>
</dbReference>
<dbReference type="EMBL" id="RBIG01000002">
    <property type="protein sequence ID" value="RKQ70032.1"/>
    <property type="molecule type" value="Genomic_DNA"/>
</dbReference>
<gene>
    <name evidence="5" type="ORF">BCL74_1968</name>
</gene>
<dbReference type="Pfam" id="PF00011">
    <property type="entry name" value="HSP20"/>
    <property type="match status" value="1"/>
</dbReference>
<feature type="domain" description="SHSP" evidence="4">
    <location>
        <begin position="31"/>
        <end position="146"/>
    </location>
</feature>
<dbReference type="Proteomes" id="UP000277424">
    <property type="component" value="Unassembled WGS sequence"/>
</dbReference>
<dbReference type="PROSITE" id="PS01031">
    <property type="entry name" value="SHSP"/>
    <property type="match status" value="1"/>
</dbReference>
<dbReference type="SUPFAM" id="SSF49764">
    <property type="entry name" value="HSP20-like chaperones"/>
    <property type="match status" value="1"/>
</dbReference>
<name>A0A420WGE6_9PROT</name>
<comment type="caution">
    <text evidence="5">The sequence shown here is derived from an EMBL/GenBank/DDBJ whole genome shotgun (WGS) entry which is preliminary data.</text>
</comment>
<dbReference type="AlphaFoldDB" id="A0A420WGE6"/>
<keyword evidence="1" id="KW-0346">Stress response</keyword>
<dbReference type="InterPro" id="IPR008978">
    <property type="entry name" value="HSP20-like_chaperone"/>
</dbReference>
<organism evidence="5 6">
    <name type="scientific">Oceanibaculum indicum</name>
    <dbReference type="NCBI Taxonomy" id="526216"/>
    <lineage>
        <taxon>Bacteria</taxon>
        <taxon>Pseudomonadati</taxon>
        <taxon>Pseudomonadota</taxon>
        <taxon>Alphaproteobacteria</taxon>
        <taxon>Rhodospirillales</taxon>
        <taxon>Oceanibaculaceae</taxon>
        <taxon>Oceanibaculum</taxon>
    </lineage>
</organism>
<evidence type="ECO:0000256" key="1">
    <source>
        <dbReference type="ARBA" id="ARBA00023016"/>
    </source>
</evidence>
<proteinExistence type="inferred from homology"/>
<dbReference type="InterPro" id="IPR037913">
    <property type="entry name" value="ACD_IbpA/B"/>
</dbReference>
<dbReference type="PANTHER" id="PTHR47062">
    <property type="match status" value="1"/>
</dbReference>
<dbReference type="CDD" id="cd06470">
    <property type="entry name" value="ACD_IbpA-B_like"/>
    <property type="match status" value="1"/>
</dbReference>
<dbReference type="RefSeq" id="WP_121219558.1">
    <property type="nucleotide sequence ID" value="NZ_RBIG01000002.1"/>
</dbReference>
<dbReference type="OrthoDB" id="9810618at2"/>
<comment type="similarity">
    <text evidence="2 3">Belongs to the small heat shock protein (HSP20) family.</text>
</comment>
<dbReference type="InterPro" id="IPR002068">
    <property type="entry name" value="A-crystallin/Hsp20_dom"/>
</dbReference>
<evidence type="ECO:0000256" key="3">
    <source>
        <dbReference type="RuleBase" id="RU003616"/>
    </source>
</evidence>
<evidence type="ECO:0000256" key="2">
    <source>
        <dbReference type="PROSITE-ProRule" id="PRU00285"/>
    </source>
</evidence>
<evidence type="ECO:0000313" key="6">
    <source>
        <dbReference type="Proteomes" id="UP000277424"/>
    </source>
</evidence>
<evidence type="ECO:0000313" key="5">
    <source>
        <dbReference type="EMBL" id="RKQ70032.1"/>
    </source>
</evidence>